<dbReference type="CDD" id="cd01130">
    <property type="entry name" value="VirB11-like_ATPase"/>
    <property type="match status" value="1"/>
</dbReference>
<dbReference type="Gene3D" id="3.30.450.380">
    <property type="match status" value="1"/>
</dbReference>
<organism evidence="3 4">
    <name type="scientific">Marinobacterium aestuariivivens</name>
    <dbReference type="NCBI Taxonomy" id="1698799"/>
    <lineage>
        <taxon>Bacteria</taxon>
        <taxon>Pseudomonadati</taxon>
        <taxon>Pseudomonadota</taxon>
        <taxon>Gammaproteobacteria</taxon>
        <taxon>Oceanospirillales</taxon>
        <taxon>Oceanospirillaceae</taxon>
        <taxon>Marinobacterium</taxon>
    </lineage>
</organism>
<dbReference type="EMBL" id="JBHSWE010000001">
    <property type="protein sequence ID" value="MFC6671231.1"/>
    <property type="molecule type" value="Genomic_DNA"/>
</dbReference>
<evidence type="ECO:0000256" key="1">
    <source>
        <dbReference type="ARBA" id="ARBA00006611"/>
    </source>
</evidence>
<proteinExistence type="inferred from homology"/>
<protein>
    <submittedName>
        <fullName evidence="3">CpaF family protein</fullName>
    </submittedName>
</protein>
<dbReference type="SUPFAM" id="SSF52540">
    <property type="entry name" value="P-loop containing nucleoside triphosphate hydrolases"/>
    <property type="match status" value="1"/>
</dbReference>
<comment type="caution">
    <text evidence="3">The sequence shown here is derived from an EMBL/GenBank/DDBJ whole genome shotgun (WGS) entry which is preliminary data.</text>
</comment>
<dbReference type="RefSeq" id="WP_379909741.1">
    <property type="nucleotide sequence ID" value="NZ_JBHSWE010000001.1"/>
</dbReference>
<dbReference type="SMART" id="SM00382">
    <property type="entry name" value="AAA"/>
    <property type="match status" value="1"/>
</dbReference>
<dbReference type="PANTHER" id="PTHR30486">
    <property type="entry name" value="TWITCHING MOTILITY PROTEIN PILT"/>
    <property type="match status" value="1"/>
</dbReference>
<evidence type="ECO:0000313" key="4">
    <source>
        <dbReference type="Proteomes" id="UP001596422"/>
    </source>
</evidence>
<name>A0ABW2A189_9GAMM</name>
<dbReference type="InterPro" id="IPR003593">
    <property type="entry name" value="AAA+_ATPase"/>
</dbReference>
<feature type="domain" description="AAA+ ATPase" evidence="2">
    <location>
        <begin position="215"/>
        <end position="380"/>
    </location>
</feature>
<evidence type="ECO:0000259" key="2">
    <source>
        <dbReference type="SMART" id="SM00382"/>
    </source>
</evidence>
<comment type="similarity">
    <text evidence="1">Belongs to the GSP E family.</text>
</comment>
<accession>A0ABW2A189</accession>
<dbReference type="Proteomes" id="UP001596422">
    <property type="component" value="Unassembled WGS sequence"/>
</dbReference>
<evidence type="ECO:0000313" key="3">
    <source>
        <dbReference type="EMBL" id="MFC6671231.1"/>
    </source>
</evidence>
<dbReference type="InterPro" id="IPR001482">
    <property type="entry name" value="T2SS/T4SS_dom"/>
</dbReference>
<dbReference type="Pfam" id="PF00437">
    <property type="entry name" value="T2SSE"/>
    <property type="match status" value="1"/>
</dbReference>
<dbReference type="PANTHER" id="PTHR30486:SF15">
    <property type="entry name" value="TYPE II_IV SECRETION SYSTEM ATPASE"/>
    <property type="match status" value="1"/>
</dbReference>
<gene>
    <name evidence="3" type="ORF">ACFQDL_14970</name>
</gene>
<dbReference type="InterPro" id="IPR027417">
    <property type="entry name" value="P-loop_NTPase"/>
</dbReference>
<reference evidence="4" key="1">
    <citation type="journal article" date="2019" name="Int. J. Syst. Evol. Microbiol.">
        <title>The Global Catalogue of Microorganisms (GCM) 10K type strain sequencing project: providing services to taxonomists for standard genome sequencing and annotation.</title>
        <authorList>
            <consortium name="The Broad Institute Genomics Platform"/>
            <consortium name="The Broad Institute Genome Sequencing Center for Infectious Disease"/>
            <person name="Wu L."/>
            <person name="Ma J."/>
        </authorList>
    </citation>
    <scope>NUCLEOTIDE SEQUENCE [LARGE SCALE GENOMIC DNA]</scope>
    <source>
        <strain evidence="4">NBRC 111756</strain>
    </source>
</reference>
<sequence>MELSNDDLRLPSRLPDILGDEDRLSLKSSLHRHIIERLEEDGLMFEMERVELHPHVQDYVRSYLAEHEIRKGEHDTGQLVAELLDEMIGFGPLQSLLDDPGVDDILINGPREVFVERRGKLERAPLRFINDHHVLRVIRRMVAPLGRRIDESSPMVDARLPDGSRINAIIPPLSIDGPCLSVRKFRCDALGMEDLIRGGALNMEMSQFLVGAVRDRLNILVSGSTGSGKTTLLNVLSQNIGSGERVVTIEDAAELQLRNGHVVRLETRPPNSEGQGEVTARDLLKNALRMRPDRIILGESRGGEVLDMLQAMNTGHQGSMSTVHANSARDALMRVEMMVTLSGFSATETLIKQIIATSLDMIVHVSRLPSGKRLITDILEVQDVADNLIRTQQLYRHAPEEDEFRSVDGLSRTLQQKMERYRTC</sequence>
<keyword evidence="4" id="KW-1185">Reference proteome</keyword>
<dbReference type="Gene3D" id="3.40.50.300">
    <property type="entry name" value="P-loop containing nucleotide triphosphate hydrolases"/>
    <property type="match status" value="1"/>
</dbReference>
<dbReference type="InterPro" id="IPR050921">
    <property type="entry name" value="T4SS_GSP_E_ATPase"/>
</dbReference>